<dbReference type="Pfam" id="PF00067">
    <property type="entry name" value="p450"/>
    <property type="match status" value="1"/>
</dbReference>
<keyword evidence="5" id="KW-0503">Monooxygenase</keyword>
<dbReference type="Gene3D" id="1.10.630.10">
    <property type="entry name" value="Cytochrome P450"/>
    <property type="match status" value="1"/>
</dbReference>
<accession>A0A5J9TL11</accession>
<keyword evidence="4 5" id="KW-0349">Heme</keyword>
<dbReference type="InterPro" id="IPR017972">
    <property type="entry name" value="Cyt_P450_CS"/>
</dbReference>
<dbReference type="GO" id="GO:0020037">
    <property type="term" value="F:heme binding"/>
    <property type="evidence" value="ECO:0007669"/>
    <property type="project" value="InterPro"/>
</dbReference>
<evidence type="ECO:0000313" key="6">
    <source>
        <dbReference type="EMBL" id="TVU11381.1"/>
    </source>
</evidence>
<evidence type="ECO:0000256" key="2">
    <source>
        <dbReference type="ARBA" id="ARBA00022723"/>
    </source>
</evidence>
<evidence type="ECO:0000313" key="7">
    <source>
        <dbReference type="Proteomes" id="UP000324897"/>
    </source>
</evidence>
<organism evidence="6 7">
    <name type="scientific">Eragrostis curvula</name>
    <name type="common">weeping love grass</name>
    <dbReference type="NCBI Taxonomy" id="38414"/>
    <lineage>
        <taxon>Eukaryota</taxon>
        <taxon>Viridiplantae</taxon>
        <taxon>Streptophyta</taxon>
        <taxon>Embryophyta</taxon>
        <taxon>Tracheophyta</taxon>
        <taxon>Spermatophyta</taxon>
        <taxon>Magnoliopsida</taxon>
        <taxon>Liliopsida</taxon>
        <taxon>Poales</taxon>
        <taxon>Poaceae</taxon>
        <taxon>PACMAD clade</taxon>
        <taxon>Chloridoideae</taxon>
        <taxon>Eragrostideae</taxon>
        <taxon>Eragrostidinae</taxon>
        <taxon>Eragrostis</taxon>
    </lineage>
</organism>
<dbReference type="SUPFAM" id="SSF48264">
    <property type="entry name" value="Cytochrome P450"/>
    <property type="match status" value="1"/>
</dbReference>
<dbReference type="PANTHER" id="PTHR47955">
    <property type="entry name" value="CYTOCHROME P450 FAMILY 71 PROTEIN"/>
    <property type="match status" value="1"/>
</dbReference>
<dbReference type="GO" id="GO:0004497">
    <property type="term" value="F:monooxygenase activity"/>
    <property type="evidence" value="ECO:0007669"/>
    <property type="project" value="UniProtKB-KW"/>
</dbReference>
<dbReference type="PRINTS" id="PR00463">
    <property type="entry name" value="EP450I"/>
</dbReference>
<evidence type="ECO:0000256" key="1">
    <source>
        <dbReference type="ARBA" id="ARBA00010617"/>
    </source>
</evidence>
<reference evidence="6 7" key="1">
    <citation type="journal article" date="2019" name="Sci. Rep.">
        <title>A high-quality genome of Eragrostis curvula grass provides insights into Poaceae evolution and supports new strategies to enhance forage quality.</title>
        <authorList>
            <person name="Carballo J."/>
            <person name="Santos B.A.C.M."/>
            <person name="Zappacosta D."/>
            <person name="Garbus I."/>
            <person name="Selva J.P."/>
            <person name="Gallo C.A."/>
            <person name="Diaz A."/>
            <person name="Albertini E."/>
            <person name="Caccamo M."/>
            <person name="Echenique V."/>
        </authorList>
    </citation>
    <scope>NUCLEOTIDE SEQUENCE [LARGE SCALE GENOMIC DNA]</scope>
    <source>
        <strain evidence="7">cv. Victoria</strain>
        <tissue evidence="6">Leaf</tissue>
    </source>
</reference>
<dbReference type="InterPro" id="IPR001128">
    <property type="entry name" value="Cyt_P450"/>
</dbReference>
<keyword evidence="7" id="KW-1185">Reference proteome</keyword>
<evidence type="ECO:0000256" key="3">
    <source>
        <dbReference type="ARBA" id="ARBA00023004"/>
    </source>
</evidence>
<dbReference type="PROSITE" id="PS00086">
    <property type="entry name" value="CYTOCHROME_P450"/>
    <property type="match status" value="1"/>
</dbReference>
<feature type="non-terminal residue" evidence="6">
    <location>
        <position position="1"/>
    </location>
</feature>
<dbReference type="Proteomes" id="UP000324897">
    <property type="component" value="Chromosome 3"/>
</dbReference>
<keyword evidence="3 4" id="KW-0408">Iron</keyword>
<dbReference type="InterPro" id="IPR002401">
    <property type="entry name" value="Cyt_P450_E_grp-I"/>
</dbReference>
<comment type="cofactor">
    <cofactor evidence="4">
        <name>heme</name>
        <dbReference type="ChEBI" id="CHEBI:30413"/>
    </cofactor>
</comment>
<keyword evidence="5" id="KW-0560">Oxidoreductase</keyword>
<dbReference type="Gramene" id="TVU11381">
    <property type="protein sequence ID" value="TVU11381"/>
    <property type="gene ID" value="EJB05_44966"/>
</dbReference>
<dbReference type="FunFam" id="1.10.630.10:FF:000064">
    <property type="entry name" value="Cytochrome P450 monooxygenase"/>
    <property type="match status" value="1"/>
</dbReference>
<name>A0A5J9TL11_9POAL</name>
<evidence type="ECO:0000256" key="4">
    <source>
        <dbReference type="PIRSR" id="PIRSR602401-1"/>
    </source>
</evidence>
<dbReference type="InterPro" id="IPR036396">
    <property type="entry name" value="Cyt_P450_sf"/>
</dbReference>
<dbReference type="GO" id="GO:0005506">
    <property type="term" value="F:iron ion binding"/>
    <property type="evidence" value="ECO:0007669"/>
    <property type="project" value="InterPro"/>
</dbReference>
<dbReference type="GO" id="GO:0016705">
    <property type="term" value="F:oxidoreductase activity, acting on paired donors, with incorporation or reduction of molecular oxygen"/>
    <property type="evidence" value="ECO:0007669"/>
    <property type="project" value="InterPro"/>
</dbReference>
<protein>
    <recommendedName>
        <fullName evidence="8">Cytochrome P450</fullName>
    </recommendedName>
</protein>
<dbReference type="PANTHER" id="PTHR47955:SF21">
    <property type="entry name" value="OS06G0642300 PROTEIN"/>
    <property type="match status" value="1"/>
</dbReference>
<sequence>MDSLGSYCLLAFLPLLYLIKSYLSPAYPGLRLPPGPWQLPIIGSLHHLRGGLLHRVMGDLSKRYGPLMFLKIGEVPVVVASSREAAREILKTHDTVFATRPQTPTVKLLSEGSPGLALAPYGEQWRQFRRICMVELLSAKRVQSFRTVREDEALRLVRSVSSSPTPLVNLGDLLSTYVLDISVRCIMGDRFKERDTFLRQLEKDMELLGGFSLTDIFPSSRLVQALSSAPREAEAHHNEVLKLMDGVLSEHMEKRSSKTPHRDDFIDVLVRIQREEGTLSTGAIKGLIHDLFSAGGETATVLLQWIMAELMRNPDAMTKAQDEVRAVFSKMMKVTEEGLTELSYLRCVINEALRLHPPGGFLIPRESREQCRILGYDVPKGATVMINIWAISRDREYWDEPEVFRPERFEESKIDLKGNDFEFTPFGAGRRICPGISFALANIELALANMLFYFKWSLPDGVSCTDVDMTEAAGLVNRRKSPLYLKATPCQPLPS</sequence>
<comment type="similarity">
    <text evidence="1 5">Belongs to the cytochrome P450 family.</text>
</comment>
<dbReference type="EMBL" id="RWGY01000039">
    <property type="protein sequence ID" value="TVU11381.1"/>
    <property type="molecule type" value="Genomic_DNA"/>
</dbReference>
<dbReference type="AlphaFoldDB" id="A0A5J9TL11"/>
<comment type="caution">
    <text evidence="6">The sequence shown here is derived from an EMBL/GenBank/DDBJ whole genome shotgun (WGS) entry which is preliminary data.</text>
</comment>
<evidence type="ECO:0008006" key="8">
    <source>
        <dbReference type="Google" id="ProtNLM"/>
    </source>
</evidence>
<dbReference type="OrthoDB" id="2789670at2759"/>
<dbReference type="PRINTS" id="PR00385">
    <property type="entry name" value="P450"/>
</dbReference>
<keyword evidence="2 4" id="KW-0479">Metal-binding</keyword>
<dbReference type="CDD" id="cd11072">
    <property type="entry name" value="CYP71-like"/>
    <property type="match status" value="1"/>
</dbReference>
<proteinExistence type="inferred from homology"/>
<feature type="binding site" description="axial binding residue" evidence="4">
    <location>
        <position position="433"/>
    </location>
    <ligand>
        <name>heme</name>
        <dbReference type="ChEBI" id="CHEBI:30413"/>
    </ligand>
    <ligandPart>
        <name>Fe</name>
        <dbReference type="ChEBI" id="CHEBI:18248"/>
    </ligandPart>
</feature>
<evidence type="ECO:0000256" key="5">
    <source>
        <dbReference type="RuleBase" id="RU000461"/>
    </source>
</evidence>
<gene>
    <name evidence="6" type="ORF">EJB05_44966</name>
</gene>